<organism evidence="1 2">
    <name type="scientific">Leucothrix pacifica</name>
    <dbReference type="NCBI Taxonomy" id="1247513"/>
    <lineage>
        <taxon>Bacteria</taxon>
        <taxon>Pseudomonadati</taxon>
        <taxon>Pseudomonadota</taxon>
        <taxon>Gammaproteobacteria</taxon>
        <taxon>Thiotrichales</taxon>
        <taxon>Thiotrichaceae</taxon>
        <taxon>Leucothrix</taxon>
    </lineage>
</organism>
<evidence type="ECO:0000313" key="2">
    <source>
        <dbReference type="Proteomes" id="UP000245539"/>
    </source>
</evidence>
<dbReference type="AlphaFoldDB" id="A0A317C6V3"/>
<keyword evidence="2" id="KW-1185">Reference proteome</keyword>
<evidence type="ECO:0000313" key="1">
    <source>
        <dbReference type="EMBL" id="PWQ94375.1"/>
    </source>
</evidence>
<sequence>MLKALLFTQRGFWYWEPQAQGDIKGSVLFDEIVSPVPQLSKDLNIRLKNKHAGVAATYILDFRITD</sequence>
<gene>
    <name evidence="1" type="ORF">DKW60_16515</name>
</gene>
<dbReference type="Proteomes" id="UP000245539">
    <property type="component" value="Unassembled WGS sequence"/>
</dbReference>
<comment type="caution">
    <text evidence="1">The sequence shown here is derived from an EMBL/GenBank/DDBJ whole genome shotgun (WGS) entry which is preliminary data.</text>
</comment>
<proteinExistence type="predicted"/>
<dbReference type="EMBL" id="QGKM01000055">
    <property type="protein sequence ID" value="PWQ94375.1"/>
    <property type="molecule type" value="Genomic_DNA"/>
</dbReference>
<name>A0A317C6V3_9GAMM</name>
<reference evidence="1 2" key="1">
    <citation type="submission" date="2018-05" db="EMBL/GenBank/DDBJ databases">
        <title>Leucothrix arctica sp. nov., isolated from Arctic seawater.</title>
        <authorList>
            <person name="Choi A."/>
            <person name="Baek K."/>
        </authorList>
    </citation>
    <scope>NUCLEOTIDE SEQUENCE [LARGE SCALE GENOMIC DNA]</scope>
    <source>
        <strain evidence="1 2">JCM 18388</strain>
    </source>
</reference>
<protein>
    <submittedName>
        <fullName evidence="1">Uncharacterized protein</fullName>
    </submittedName>
</protein>
<accession>A0A317C6V3</accession>